<comment type="caution">
    <text evidence="11">The sequence shown here is derived from an EMBL/GenBank/DDBJ whole genome shotgun (WGS) entry which is preliminary data.</text>
</comment>
<dbReference type="InterPro" id="IPR043128">
    <property type="entry name" value="Rev_trsase/Diguanyl_cyclase"/>
</dbReference>
<dbReference type="SUPFAM" id="SSF56672">
    <property type="entry name" value="DNA/RNA polymerases"/>
    <property type="match status" value="1"/>
</dbReference>
<dbReference type="Gene3D" id="2.40.70.10">
    <property type="entry name" value="Acid Proteases"/>
    <property type="match status" value="1"/>
</dbReference>
<dbReference type="GO" id="GO:0004519">
    <property type="term" value="F:endonuclease activity"/>
    <property type="evidence" value="ECO:0007669"/>
    <property type="project" value="UniProtKB-KW"/>
</dbReference>
<evidence type="ECO:0000256" key="5">
    <source>
        <dbReference type="ARBA" id="ARBA00022722"/>
    </source>
</evidence>
<keyword evidence="8 11" id="KW-0695">RNA-directed DNA polymerase</keyword>
<feature type="compositionally biased region" description="Basic and acidic residues" evidence="9">
    <location>
        <begin position="1394"/>
        <end position="1408"/>
    </location>
</feature>
<organism evidence="11">
    <name type="scientific">Tanacetum cinerariifolium</name>
    <name type="common">Dalmatian daisy</name>
    <name type="synonym">Chrysanthemum cinerariifolium</name>
    <dbReference type="NCBI Taxonomy" id="118510"/>
    <lineage>
        <taxon>Eukaryota</taxon>
        <taxon>Viridiplantae</taxon>
        <taxon>Streptophyta</taxon>
        <taxon>Embryophyta</taxon>
        <taxon>Tracheophyta</taxon>
        <taxon>Spermatophyta</taxon>
        <taxon>Magnoliopsida</taxon>
        <taxon>eudicotyledons</taxon>
        <taxon>Gunneridae</taxon>
        <taxon>Pentapetalae</taxon>
        <taxon>asterids</taxon>
        <taxon>campanulids</taxon>
        <taxon>Asterales</taxon>
        <taxon>Asteraceae</taxon>
        <taxon>Asteroideae</taxon>
        <taxon>Anthemideae</taxon>
        <taxon>Anthemidinae</taxon>
        <taxon>Tanacetum</taxon>
    </lineage>
</organism>
<accession>A0A699GJ94</accession>
<evidence type="ECO:0000256" key="1">
    <source>
        <dbReference type="ARBA" id="ARBA00012493"/>
    </source>
</evidence>
<evidence type="ECO:0000256" key="4">
    <source>
        <dbReference type="ARBA" id="ARBA00022695"/>
    </source>
</evidence>
<dbReference type="Gene3D" id="3.30.70.270">
    <property type="match status" value="1"/>
</dbReference>
<evidence type="ECO:0000256" key="6">
    <source>
        <dbReference type="ARBA" id="ARBA00022759"/>
    </source>
</evidence>
<dbReference type="SUPFAM" id="SSF53098">
    <property type="entry name" value="Ribonuclease H-like"/>
    <property type="match status" value="1"/>
</dbReference>
<evidence type="ECO:0000259" key="10">
    <source>
        <dbReference type="PROSITE" id="PS50994"/>
    </source>
</evidence>
<feature type="compositionally biased region" description="Polar residues" evidence="9">
    <location>
        <begin position="1114"/>
        <end position="1131"/>
    </location>
</feature>
<dbReference type="PANTHER" id="PTHR37984">
    <property type="entry name" value="PROTEIN CBG26694"/>
    <property type="match status" value="1"/>
</dbReference>
<evidence type="ECO:0000256" key="9">
    <source>
        <dbReference type="SAM" id="MobiDB-lite"/>
    </source>
</evidence>
<dbReference type="Gene3D" id="4.10.60.10">
    <property type="entry name" value="Zinc finger, CCHC-type"/>
    <property type="match status" value="1"/>
</dbReference>
<name>A0A699GJ94_TANCI</name>
<keyword evidence="4" id="KW-0548">Nucleotidyltransferase</keyword>
<gene>
    <name evidence="11" type="ORF">Tci_001847</name>
</gene>
<dbReference type="GO" id="GO:0015074">
    <property type="term" value="P:DNA integration"/>
    <property type="evidence" value="ECO:0007669"/>
    <property type="project" value="InterPro"/>
</dbReference>
<dbReference type="FunFam" id="3.10.10.10:FF:000007">
    <property type="entry name" value="Retrovirus-related Pol polyprotein from transposon 17.6-like Protein"/>
    <property type="match status" value="1"/>
</dbReference>
<dbReference type="InterPro" id="IPR021109">
    <property type="entry name" value="Peptidase_aspartic_dom_sf"/>
</dbReference>
<proteinExistence type="predicted"/>
<keyword evidence="7" id="KW-0378">Hydrolase</keyword>
<feature type="domain" description="Integrase catalytic" evidence="10">
    <location>
        <begin position="682"/>
        <end position="855"/>
    </location>
</feature>
<dbReference type="InterPro" id="IPR012337">
    <property type="entry name" value="RNaseH-like_sf"/>
</dbReference>
<dbReference type="CDD" id="cd01647">
    <property type="entry name" value="RT_LTR"/>
    <property type="match status" value="1"/>
</dbReference>
<dbReference type="PANTHER" id="PTHR37984:SF5">
    <property type="entry name" value="PROTEIN NYNRIN-LIKE"/>
    <property type="match status" value="1"/>
</dbReference>
<dbReference type="GO" id="GO:0006508">
    <property type="term" value="P:proteolysis"/>
    <property type="evidence" value="ECO:0007669"/>
    <property type="project" value="UniProtKB-KW"/>
</dbReference>
<dbReference type="InterPro" id="IPR036397">
    <property type="entry name" value="RNaseH_sf"/>
</dbReference>
<dbReference type="InterPro" id="IPR050951">
    <property type="entry name" value="Retrovirus_Pol_polyprotein"/>
</dbReference>
<evidence type="ECO:0000256" key="8">
    <source>
        <dbReference type="ARBA" id="ARBA00022918"/>
    </source>
</evidence>
<feature type="region of interest" description="Disordered" evidence="9">
    <location>
        <begin position="1381"/>
        <end position="1408"/>
    </location>
</feature>
<dbReference type="EC" id="2.7.7.49" evidence="1"/>
<evidence type="ECO:0000313" key="11">
    <source>
        <dbReference type="EMBL" id="GEU29869.1"/>
    </source>
</evidence>
<dbReference type="InterPro" id="IPR041373">
    <property type="entry name" value="RT_RNaseH"/>
</dbReference>
<dbReference type="Pfam" id="PF17917">
    <property type="entry name" value="RT_RNaseH"/>
    <property type="match status" value="1"/>
</dbReference>
<dbReference type="InterPro" id="IPR001584">
    <property type="entry name" value="Integrase_cat-core"/>
</dbReference>
<dbReference type="Pfam" id="PF00078">
    <property type="entry name" value="RVT_1"/>
    <property type="match status" value="1"/>
</dbReference>
<dbReference type="GO" id="GO:0008233">
    <property type="term" value="F:peptidase activity"/>
    <property type="evidence" value="ECO:0007669"/>
    <property type="project" value="UniProtKB-KW"/>
</dbReference>
<dbReference type="InterPro" id="IPR000477">
    <property type="entry name" value="RT_dom"/>
</dbReference>
<dbReference type="SUPFAM" id="SSF50630">
    <property type="entry name" value="Acid proteases"/>
    <property type="match status" value="1"/>
</dbReference>
<dbReference type="GO" id="GO:0003964">
    <property type="term" value="F:RNA-directed DNA polymerase activity"/>
    <property type="evidence" value="ECO:0007669"/>
    <property type="project" value="UniProtKB-KW"/>
</dbReference>
<evidence type="ECO:0000256" key="2">
    <source>
        <dbReference type="ARBA" id="ARBA00022670"/>
    </source>
</evidence>
<reference evidence="11" key="1">
    <citation type="journal article" date="2019" name="Sci. Rep.">
        <title>Draft genome of Tanacetum cinerariifolium, the natural source of mosquito coil.</title>
        <authorList>
            <person name="Yamashiro T."/>
            <person name="Shiraishi A."/>
            <person name="Satake H."/>
            <person name="Nakayama K."/>
        </authorList>
    </citation>
    <scope>NUCLEOTIDE SEQUENCE</scope>
</reference>
<keyword evidence="2" id="KW-0645">Protease</keyword>
<keyword evidence="6" id="KW-0255">Endonuclease</keyword>
<dbReference type="PROSITE" id="PS50994">
    <property type="entry name" value="INTEGRASE"/>
    <property type="match status" value="1"/>
</dbReference>
<dbReference type="Pfam" id="PF08284">
    <property type="entry name" value="RVP_2"/>
    <property type="match status" value="1"/>
</dbReference>
<feature type="non-terminal residue" evidence="11">
    <location>
        <position position="1"/>
    </location>
</feature>
<sequence length="1488" mass="169940">RFHELARLIPHLVTPESKRIESYVYGLASQIRGMVAVTEPKTIQNVVQLAGTLTDEALRNGDDNKRTRTENAFATTANPVRGGYTGTTPKCTAYSYHHPPETPCCSCFNYNRLGHFAKDCRVMPMNVNPINARNPFVRTCFECGSTDHIMSASLGNQARDRAFILGAEEARQDPNIVMGTFTLNDHYATTLFDSGADYSFISTTFLPLLDIEPSDLGFTYEIKIANGQLIKIDKVIRGCKLKMEGHVFDINLIPFRSGSFDVIIGMDWLSDHKAEIICHEKMVRIPLLDGNVLRVLGEKPEEKMRQLMSAKAKEKEQEEMVEIEFRIKLIPEATPVAKSPYRLAPSELEEVSGQLKELHDKCFIRPSSSLWGAPVLFVKKKDGSFRMCIDYRELNKLTIKNRYPLRRIDDLFDQLQGSQYFSKINLRSGYHQLRVHENDISKTAFRTRYGHFDFTVMPFGLTNAPAEEHEMHLGLVLGLLKKEKRYAKFSKCEFCLREKSKTFGWGEEQENAFQTLKDKLCNTPVLALPDGPEDFMVYCDASGLGLGCVLMQRNKVIAYVSRQLKIHEKNYTTHDLELGAVVFAIKIWRHYLYGTKSVIYTDHKSLQHIFSQKELNMRQRRWIKLFSDYDCEIYNHPGLQRGIYEMIKLRNHGVLCYLNRIWVPLKSDMRTLIMDEAHKSKYSIHPGADKIYYDLRDRYWWPNMRKDIVVIVDRLTKSAHFLPMREDYKMVRLARLYLIEIVARHGVPISIISNRDSRFTSRFWQSMQEALGTRLDMSTADHPQTDGQSERTIQTLEDMIRACTTEKITQIKDRLKTARDRQKSYADKRRKPLEFSVGDHVLLKVSPWKGVFKKLKRSRIAIIKVRWNSKRGPEFMWEREDQTRLNFGVDAAEDFKENMPKDLDCCIRDKDVQESKDPQVVLEPFGELCIRRTIFSIHKNLFSVSLESFSPQVVFAAKLLILNPNEFNLWKMKIKQYFFMTDYLLWERVARKNELKAHGTLLMALLDKHQLKFNIHKDAKTLIEAIEKSLKIYEVEIKSSSLASTSTQNIAFVSSQNTGSTNEPVSAVASVSATSATILVSALSNVDTLSNAGLDSCALGYGTRVIESERDEPSNTALINSGNKDGTKKSNIGACSTPIGTTASNTSFELFPTVSEVHGIPSPTNEDNLNDVGTTVRPTLVGNTPGMSSYANVTGEPSRKALNFRTLFTQGGNGIDVVVSVESIRAISERFVNTTYGFFLEKRFIRNHPLILKKWNPDVNLLKEDVENVLVWVKLHGVPITAFSEDGLSVVAMKLGTSLMFDSYTSDMCLQSWVRSSYARAMIERQADVELKDIIVVAMPKLTREGFYTRTIRVDYEWKPPKGVPVGSNVGFKPVKQAYRPVSTKPTANTSRSKKNDVEPTKKVDYPVNHDSEDEVASEYNDMARYMASEKVGFGTNSLLEQWRDTYENDEYDYDPYNDDMYDGQKITDKIQSICDNLDIKVRGRKKK</sequence>
<keyword evidence="5" id="KW-0540">Nuclease</keyword>
<dbReference type="CDD" id="cd09274">
    <property type="entry name" value="RNase_HI_RT_Ty3"/>
    <property type="match status" value="1"/>
</dbReference>
<dbReference type="InterPro" id="IPR041588">
    <property type="entry name" value="Integrase_H2C2"/>
</dbReference>
<keyword evidence="3" id="KW-0808">Transferase</keyword>
<dbReference type="Gene3D" id="3.10.10.10">
    <property type="entry name" value="HIV Type 1 Reverse Transcriptase, subunit A, domain 1"/>
    <property type="match status" value="1"/>
</dbReference>
<evidence type="ECO:0000256" key="3">
    <source>
        <dbReference type="ARBA" id="ARBA00022679"/>
    </source>
</evidence>
<dbReference type="InterPro" id="IPR043502">
    <property type="entry name" value="DNA/RNA_pol_sf"/>
</dbReference>
<protein>
    <recommendedName>
        <fullName evidence="1">RNA-directed DNA polymerase</fullName>
        <ecNumber evidence="1">2.7.7.49</ecNumber>
    </recommendedName>
</protein>
<dbReference type="GO" id="GO:0003676">
    <property type="term" value="F:nucleic acid binding"/>
    <property type="evidence" value="ECO:0007669"/>
    <property type="project" value="InterPro"/>
</dbReference>
<evidence type="ECO:0000256" key="7">
    <source>
        <dbReference type="ARBA" id="ARBA00022801"/>
    </source>
</evidence>
<dbReference type="Pfam" id="PF17921">
    <property type="entry name" value="Integrase_H2C2"/>
    <property type="match status" value="1"/>
</dbReference>
<dbReference type="Gene3D" id="3.30.420.10">
    <property type="entry name" value="Ribonuclease H-like superfamily/Ribonuclease H"/>
    <property type="match status" value="1"/>
</dbReference>
<feature type="region of interest" description="Disordered" evidence="9">
    <location>
        <begin position="1109"/>
        <end position="1131"/>
    </location>
</feature>
<dbReference type="CDD" id="cd00303">
    <property type="entry name" value="retropepsin_like"/>
    <property type="match status" value="1"/>
</dbReference>
<dbReference type="EMBL" id="BKCJ010000107">
    <property type="protein sequence ID" value="GEU29869.1"/>
    <property type="molecule type" value="Genomic_DNA"/>
</dbReference>
<dbReference type="FunFam" id="3.10.20.370:FF:000001">
    <property type="entry name" value="Retrovirus-related Pol polyprotein from transposon 17.6-like protein"/>
    <property type="match status" value="1"/>
</dbReference>